<reference evidence="2 3" key="1">
    <citation type="submission" date="2018-08" db="EMBL/GenBank/DDBJ databases">
        <title>A genome reference for cultivated species of the human gut microbiota.</title>
        <authorList>
            <person name="Zou Y."/>
            <person name="Xue W."/>
            <person name="Luo G."/>
        </authorList>
    </citation>
    <scope>NUCLEOTIDE SEQUENCE [LARGE SCALE GENOMIC DNA]</scope>
    <source>
        <strain evidence="2 3">AF14-18</strain>
    </source>
</reference>
<dbReference type="Gene3D" id="3.40.30.10">
    <property type="entry name" value="Glutaredoxin"/>
    <property type="match status" value="1"/>
</dbReference>
<evidence type="ECO:0000259" key="1">
    <source>
        <dbReference type="PROSITE" id="PS51352"/>
    </source>
</evidence>
<dbReference type="InterPro" id="IPR010262">
    <property type="entry name" value="Arylsulfotransferase_bact"/>
</dbReference>
<dbReference type="PROSITE" id="PS51352">
    <property type="entry name" value="THIOREDOXIN_2"/>
    <property type="match status" value="1"/>
</dbReference>
<dbReference type="EMBL" id="QRZM01000002">
    <property type="protein sequence ID" value="RGV77670.1"/>
    <property type="molecule type" value="Genomic_DNA"/>
</dbReference>
<evidence type="ECO:0000313" key="2">
    <source>
        <dbReference type="EMBL" id="RGV77670.1"/>
    </source>
</evidence>
<dbReference type="InterPro" id="IPR011047">
    <property type="entry name" value="Quinoprotein_ADH-like_sf"/>
</dbReference>
<organism evidence="2 3">
    <name type="scientific">Enterocloster bolteae</name>
    <dbReference type="NCBI Taxonomy" id="208479"/>
    <lineage>
        <taxon>Bacteria</taxon>
        <taxon>Bacillati</taxon>
        <taxon>Bacillota</taxon>
        <taxon>Clostridia</taxon>
        <taxon>Lachnospirales</taxon>
        <taxon>Lachnospiraceae</taxon>
        <taxon>Enterocloster</taxon>
    </lineage>
</organism>
<evidence type="ECO:0000313" key="3">
    <source>
        <dbReference type="Proteomes" id="UP000284543"/>
    </source>
</evidence>
<dbReference type="InterPro" id="IPR013766">
    <property type="entry name" value="Thioredoxin_domain"/>
</dbReference>
<gene>
    <name evidence="2" type="ORF">DWW02_08405</name>
</gene>
<dbReference type="Pfam" id="PF05935">
    <property type="entry name" value="Arylsulfotrans"/>
    <property type="match status" value="1"/>
</dbReference>
<dbReference type="GO" id="GO:0004062">
    <property type="term" value="F:aryl sulfotransferase activity"/>
    <property type="evidence" value="ECO:0007669"/>
    <property type="project" value="InterPro"/>
</dbReference>
<dbReference type="Proteomes" id="UP000284543">
    <property type="component" value="Unassembled WGS sequence"/>
</dbReference>
<proteinExistence type="predicted"/>
<dbReference type="CDD" id="cd02947">
    <property type="entry name" value="TRX_family"/>
    <property type="match status" value="1"/>
</dbReference>
<sequence>MGQPLVFPHGVTVYNPEKCWSGYTIVPLINDGVLLFDMNGNEVRRWNMHAMPPKLLPGGYVMGLSGYRHPDYGMQDGVNLIEIDYDGNIVWEFDHFENIDDPGRDHRWMARQHHDYQREGNPVGYYVPGMDAKPLSGNTLILVHQTIHNPKISDKKLLDDAMIEVDWDGNILWKWSISEHFDELGFDEAAKNVLFRDPNLRASDGGVGDYLHVNCMSYLGPNKWYDQGDMRFKPDNIIFDCREANILAILDKETGKIVWRIGPDFNAAPELKKLGWIIGQHHFHMIPKGLPGEGNLMVFDNGGWGGYGTPNPSSPIGIKNALRDYSRVLEFNPVTLEVVWKLTPKELGHAIPTDASKFYSPYVSSAQRLPNGNTLVTEGSDGRLIEVTPDHEIVWEWISPYYTHNEKGPRNNMIYRAYRYPYSYVPQEPVPAEVPIERIDNVTYRVPGAGAFGAKTVIDVEGTLPYYQDVALCVATDDEEDLSQREKVFEVDTQVFHPAGTASWNDEVLAVEDKPVLVLFGAERCVHCKALHPVLEEALKEEYDGAYEIRYVDVDANQELVDTYNVGGIPVVVIFRNGKEVLRFNGEMDYDDLCDILDRPLEKA</sequence>
<dbReference type="PANTHER" id="PTHR35340:SF5">
    <property type="entry name" value="ASST-DOMAIN-CONTAINING PROTEIN"/>
    <property type="match status" value="1"/>
</dbReference>
<dbReference type="AlphaFoldDB" id="A0A412ZC63"/>
<feature type="domain" description="Thioredoxin" evidence="1">
    <location>
        <begin position="473"/>
        <end position="602"/>
    </location>
</feature>
<dbReference type="SUPFAM" id="SSF52833">
    <property type="entry name" value="Thioredoxin-like"/>
    <property type="match status" value="1"/>
</dbReference>
<dbReference type="PANTHER" id="PTHR35340">
    <property type="entry name" value="PQQ ENZYME REPEAT PROTEIN-RELATED"/>
    <property type="match status" value="1"/>
</dbReference>
<dbReference type="SUPFAM" id="SSF50998">
    <property type="entry name" value="Quinoprotein alcohol dehydrogenase-like"/>
    <property type="match status" value="1"/>
</dbReference>
<protein>
    <submittedName>
        <fullName evidence="2">Thioredoxin</fullName>
    </submittedName>
</protein>
<dbReference type="RefSeq" id="WP_118018234.1">
    <property type="nucleotide sequence ID" value="NZ_CAUHGS010000002.1"/>
</dbReference>
<dbReference type="InterPro" id="IPR036249">
    <property type="entry name" value="Thioredoxin-like_sf"/>
</dbReference>
<accession>A0A412ZC63</accession>
<name>A0A412ZC63_9FIRM</name>
<dbReference type="Pfam" id="PF00085">
    <property type="entry name" value="Thioredoxin"/>
    <property type="match status" value="1"/>
</dbReference>
<comment type="caution">
    <text evidence="2">The sequence shown here is derived from an EMBL/GenBank/DDBJ whole genome shotgun (WGS) entry which is preliminary data.</text>
</comment>
<dbReference type="InterPro" id="IPR053143">
    <property type="entry name" value="Arylsulfate_ST"/>
</dbReference>